<feature type="transmembrane region" description="Helical" evidence="2">
    <location>
        <begin position="45"/>
        <end position="64"/>
    </location>
</feature>
<accession>A0A484HDT5</accession>
<evidence type="ECO:0000313" key="3">
    <source>
        <dbReference type="EMBL" id="VEN72861.1"/>
    </source>
</evidence>
<keyword evidence="2" id="KW-0472">Membrane</keyword>
<feature type="region of interest" description="Disordered" evidence="1">
    <location>
        <begin position="70"/>
        <end position="134"/>
    </location>
</feature>
<sequence length="200" mass="21617">MSSILKALKKVQNESPGHYEFRPWPRRDPAPETFWAKLKARLRPVFWVPAVLICLALGAGAVWLSRDPAPATPVSDAPAPLAPVGASPPGIAEAPRAAAEKSPEPRISSPRPGAFETQPAPRNPARRDPAQRIPMLNDPDITLQAIVWAGDPRDRVAVINGRFLGEGDMAGAFQVTGILRTEALLKGPDGRAFRLAYKSR</sequence>
<name>A0A484HDT5_9BACT</name>
<dbReference type="EMBL" id="CAACVI010000001">
    <property type="protein sequence ID" value="VEN72861.1"/>
    <property type="molecule type" value="Genomic_DNA"/>
</dbReference>
<protein>
    <submittedName>
        <fullName evidence="3">Putative Type II secretion system protein B</fullName>
    </submittedName>
</protein>
<organism evidence="3">
    <name type="scientific">uncultured Desulfobacteraceae bacterium</name>
    <dbReference type="NCBI Taxonomy" id="218296"/>
    <lineage>
        <taxon>Bacteria</taxon>
        <taxon>Pseudomonadati</taxon>
        <taxon>Thermodesulfobacteriota</taxon>
        <taxon>Desulfobacteria</taxon>
        <taxon>Desulfobacterales</taxon>
        <taxon>Desulfobacteraceae</taxon>
        <taxon>environmental samples</taxon>
    </lineage>
</organism>
<dbReference type="AlphaFoldDB" id="A0A484HDT5"/>
<proteinExistence type="predicted"/>
<keyword evidence="2" id="KW-0812">Transmembrane</keyword>
<evidence type="ECO:0000256" key="1">
    <source>
        <dbReference type="SAM" id="MobiDB-lite"/>
    </source>
</evidence>
<reference evidence="3" key="1">
    <citation type="submission" date="2019-01" db="EMBL/GenBank/DDBJ databases">
        <authorList>
            <consortium name="Genoscope - CEA"/>
            <person name="William W."/>
        </authorList>
    </citation>
    <scope>NUCLEOTIDE SEQUENCE</scope>
    <source>
        <strain evidence="3">CR-1</strain>
    </source>
</reference>
<keyword evidence="2" id="KW-1133">Transmembrane helix</keyword>
<gene>
    <name evidence="3" type="ORF">EPICR_10362</name>
</gene>
<evidence type="ECO:0000256" key="2">
    <source>
        <dbReference type="SAM" id="Phobius"/>
    </source>
</evidence>